<dbReference type="AlphaFoldDB" id="A0A0N8PR29"/>
<name>A0A0N8PR29_9CHLR</name>
<organism evidence="1 2">
    <name type="scientific">Kouleothrix aurantiaca</name>
    <dbReference type="NCBI Taxonomy" id="186479"/>
    <lineage>
        <taxon>Bacteria</taxon>
        <taxon>Bacillati</taxon>
        <taxon>Chloroflexota</taxon>
        <taxon>Chloroflexia</taxon>
        <taxon>Chloroflexales</taxon>
        <taxon>Roseiflexineae</taxon>
        <taxon>Roseiflexaceae</taxon>
        <taxon>Kouleothrix</taxon>
    </lineage>
</organism>
<evidence type="ECO:0000313" key="1">
    <source>
        <dbReference type="EMBL" id="KPV48773.1"/>
    </source>
</evidence>
<accession>A0A0N8PR29</accession>
<keyword evidence="2" id="KW-1185">Reference proteome</keyword>
<sequence length="61" mass="6642">DLHYVRTWSPAADLRVLWSALMLLAQPGRYALLAGSESVLTRLYINPQQSACPAGEGGQPM</sequence>
<dbReference type="EMBL" id="LJCR01002406">
    <property type="protein sequence ID" value="KPV48773.1"/>
    <property type="molecule type" value="Genomic_DNA"/>
</dbReference>
<protein>
    <submittedName>
        <fullName evidence="1">Uncharacterized protein</fullName>
    </submittedName>
</protein>
<comment type="caution">
    <text evidence="1">The sequence shown here is derived from an EMBL/GenBank/DDBJ whole genome shotgun (WGS) entry which is preliminary data.</text>
</comment>
<proteinExistence type="predicted"/>
<evidence type="ECO:0000313" key="2">
    <source>
        <dbReference type="Proteomes" id="UP000050509"/>
    </source>
</evidence>
<feature type="non-terminal residue" evidence="1">
    <location>
        <position position="1"/>
    </location>
</feature>
<dbReference type="Proteomes" id="UP000050509">
    <property type="component" value="Unassembled WGS sequence"/>
</dbReference>
<reference evidence="1 2" key="1">
    <citation type="submission" date="2015-09" db="EMBL/GenBank/DDBJ databases">
        <title>Draft genome sequence of Kouleothrix aurantiaca JCM 19913.</title>
        <authorList>
            <person name="Hemp J."/>
        </authorList>
    </citation>
    <scope>NUCLEOTIDE SEQUENCE [LARGE SCALE GENOMIC DNA]</scope>
    <source>
        <strain evidence="1 2">COM-B</strain>
    </source>
</reference>
<gene>
    <name evidence="1" type="ORF">SE17_36260</name>
</gene>